<dbReference type="Proteomes" id="UP000028582">
    <property type="component" value="Unassembled WGS sequence"/>
</dbReference>
<dbReference type="PANTHER" id="PTHR43441">
    <property type="entry name" value="RIBOSOMAL-PROTEIN-SERINE ACETYLTRANSFERASE"/>
    <property type="match status" value="1"/>
</dbReference>
<evidence type="ECO:0000313" key="5">
    <source>
        <dbReference type="Proteomes" id="UP000028582"/>
    </source>
</evidence>
<feature type="domain" description="N-acetyltransferase" evidence="3">
    <location>
        <begin position="109"/>
        <end position="251"/>
    </location>
</feature>
<dbReference type="SUPFAM" id="SSF55729">
    <property type="entry name" value="Acyl-CoA N-acyltransferases (Nat)"/>
    <property type="match status" value="1"/>
</dbReference>
<evidence type="ECO:0000256" key="1">
    <source>
        <dbReference type="SAM" id="MobiDB-lite"/>
    </source>
</evidence>
<dbReference type="EMBL" id="ANJA01002802">
    <property type="protein sequence ID" value="ETO67967.1"/>
    <property type="molecule type" value="Genomic_DNA"/>
</dbReference>
<keyword evidence="2" id="KW-0812">Transmembrane</keyword>
<dbReference type="GO" id="GO:0008999">
    <property type="term" value="F:protein-N-terminal-alanine acetyltransferase activity"/>
    <property type="evidence" value="ECO:0007669"/>
    <property type="project" value="TreeGrafter"/>
</dbReference>
<feature type="region of interest" description="Disordered" evidence="1">
    <location>
        <begin position="276"/>
        <end position="296"/>
    </location>
</feature>
<dbReference type="PANTHER" id="PTHR43441:SF2">
    <property type="entry name" value="FAMILY ACETYLTRANSFERASE, PUTATIVE (AFU_ORTHOLOGUE AFUA_7G00850)-RELATED"/>
    <property type="match status" value="1"/>
</dbReference>
<dbReference type="GO" id="GO:1990189">
    <property type="term" value="F:protein N-terminal-serine acetyltransferase activity"/>
    <property type="evidence" value="ECO:0007669"/>
    <property type="project" value="TreeGrafter"/>
</dbReference>
<dbReference type="Gene3D" id="3.40.630.30">
    <property type="match status" value="1"/>
</dbReference>
<sequence>MLTPAVLIGIAAGAMVFVGSLMAVFLLLRQGGSFDRMKQEAVGLPATLGEQKPLLYDELLDKAKTLELRPPLLGIDKLLEGKRVCIRDFAASSDIADLFAVSCGEPRGGIFRNLTFSADEMIWRYLPHGPFASVAELKEFYSTEEMDARHFVLVERESMQHIGMVTLGEHSPQNLRIELMNLWLVPAFQGSAALTEVVLLLLKYLFDSGYRRVEWRCDGHNVRARRAAHSLGFTFEGVMRKHRIIKNCNCDTVVFAAINSEWGVMEEHLQYKLHQALQKEESNAPNEGETETKKTR</sequence>
<dbReference type="InterPro" id="IPR051908">
    <property type="entry name" value="Ribosomal_N-acetyltransferase"/>
</dbReference>
<name>A0A080ZMV6_PHYNI</name>
<dbReference type="AlphaFoldDB" id="A0A080ZMV6"/>
<dbReference type="Pfam" id="PF13302">
    <property type="entry name" value="Acetyltransf_3"/>
    <property type="match status" value="1"/>
</dbReference>
<dbReference type="OrthoDB" id="41238at2759"/>
<evidence type="ECO:0000313" key="4">
    <source>
        <dbReference type="EMBL" id="ETO67967.1"/>
    </source>
</evidence>
<comment type="caution">
    <text evidence="4">The sequence shown here is derived from an EMBL/GenBank/DDBJ whole genome shotgun (WGS) entry which is preliminary data.</text>
</comment>
<dbReference type="PROSITE" id="PS51186">
    <property type="entry name" value="GNAT"/>
    <property type="match status" value="1"/>
</dbReference>
<protein>
    <recommendedName>
        <fullName evidence="3">N-acetyltransferase domain-containing protein</fullName>
    </recommendedName>
</protein>
<accession>A0A080ZMV6</accession>
<organism evidence="4 5">
    <name type="scientific">Phytophthora nicotianae P1976</name>
    <dbReference type="NCBI Taxonomy" id="1317066"/>
    <lineage>
        <taxon>Eukaryota</taxon>
        <taxon>Sar</taxon>
        <taxon>Stramenopiles</taxon>
        <taxon>Oomycota</taxon>
        <taxon>Peronosporomycetes</taxon>
        <taxon>Peronosporales</taxon>
        <taxon>Peronosporaceae</taxon>
        <taxon>Phytophthora</taxon>
    </lineage>
</organism>
<evidence type="ECO:0000256" key="2">
    <source>
        <dbReference type="SAM" id="Phobius"/>
    </source>
</evidence>
<keyword evidence="2" id="KW-1133">Transmembrane helix</keyword>
<dbReference type="InterPro" id="IPR016181">
    <property type="entry name" value="Acyl_CoA_acyltransferase"/>
</dbReference>
<reference evidence="4 5" key="1">
    <citation type="submission" date="2013-11" db="EMBL/GenBank/DDBJ databases">
        <title>The Genome Sequence of Phytophthora parasitica P1976.</title>
        <authorList>
            <consortium name="The Broad Institute Genomics Platform"/>
            <person name="Russ C."/>
            <person name="Tyler B."/>
            <person name="Panabieres F."/>
            <person name="Shan W."/>
            <person name="Tripathy S."/>
            <person name="Grunwald N."/>
            <person name="Machado M."/>
            <person name="Johnson C.S."/>
            <person name="Walker B."/>
            <person name="Young S."/>
            <person name="Zeng Q."/>
            <person name="Gargeya S."/>
            <person name="Fitzgerald M."/>
            <person name="Haas B."/>
            <person name="Abouelleil A."/>
            <person name="Allen A.W."/>
            <person name="Alvarado L."/>
            <person name="Arachchi H.M."/>
            <person name="Berlin A.M."/>
            <person name="Chapman S.B."/>
            <person name="Gainer-Dewar J."/>
            <person name="Goldberg J."/>
            <person name="Griggs A."/>
            <person name="Gujja S."/>
            <person name="Hansen M."/>
            <person name="Howarth C."/>
            <person name="Imamovic A."/>
            <person name="Ireland A."/>
            <person name="Larimer J."/>
            <person name="McCowan C."/>
            <person name="Murphy C."/>
            <person name="Pearson M."/>
            <person name="Poon T.W."/>
            <person name="Priest M."/>
            <person name="Roberts A."/>
            <person name="Saif S."/>
            <person name="Shea T."/>
            <person name="Sisk P."/>
            <person name="Sykes S."/>
            <person name="Wortman J."/>
            <person name="Nusbaum C."/>
            <person name="Birren B."/>
        </authorList>
    </citation>
    <scope>NUCLEOTIDE SEQUENCE [LARGE SCALE GENOMIC DNA]</scope>
    <source>
        <strain evidence="4 5">P1976</strain>
    </source>
</reference>
<evidence type="ECO:0000259" key="3">
    <source>
        <dbReference type="PROSITE" id="PS51186"/>
    </source>
</evidence>
<gene>
    <name evidence="4" type="ORF">F444_15153</name>
</gene>
<feature type="transmembrane region" description="Helical" evidence="2">
    <location>
        <begin position="6"/>
        <end position="28"/>
    </location>
</feature>
<keyword evidence="2" id="KW-0472">Membrane</keyword>
<dbReference type="InterPro" id="IPR000182">
    <property type="entry name" value="GNAT_dom"/>
</dbReference>
<proteinExistence type="predicted"/>